<keyword evidence="1" id="KW-0472">Membrane</keyword>
<gene>
    <name evidence="2" type="ORF">C5746_40185</name>
</gene>
<feature type="transmembrane region" description="Helical" evidence="1">
    <location>
        <begin position="650"/>
        <end position="675"/>
    </location>
</feature>
<proteinExistence type="predicted"/>
<dbReference type="AlphaFoldDB" id="A0A2Z5JP96"/>
<dbReference type="EMBL" id="CP027306">
    <property type="protein sequence ID" value="AXE82089.1"/>
    <property type="molecule type" value="Genomic_DNA"/>
</dbReference>
<feature type="transmembrane region" description="Helical" evidence="1">
    <location>
        <begin position="330"/>
        <end position="349"/>
    </location>
</feature>
<evidence type="ECO:0000313" key="3">
    <source>
        <dbReference type="Proteomes" id="UP000252698"/>
    </source>
</evidence>
<evidence type="ECO:0000256" key="1">
    <source>
        <dbReference type="SAM" id="Phobius"/>
    </source>
</evidence>
<feature type="transmembrane region" description="Helical" evidence="1">
    <location>
        <begin position="409"/>
        <end position="430"/>
    </location>
</feature>
<sequence>MQERARTAGKLFRIGLAAGRSTPGDRLRWWGLFCAAAAVAFVTLATAATVATYHGRETRADARGPVITFSKDATLLYREGIDSVGSRPVAIVFVHPLTPEAPLPAGVARWPDPGEVLLSPELVRTGRGEGILNRYGRFAGTITNDGLVTPSERIAYVRVADSPPKGDPRWMGVSAFGSGGGATGEMADQPSLASPVLALWALAGLPALALAVVAARVGSRTRDRRSSLLQALGGTWRHRMIVNIGEAAIPAALGTLTAFVPYAAASVRDTRLAPTGYILDHRDVWAEWPAALASAAVSLLVVLGIVVGTHRIARDGTSTRPASFTSRVPAWRLVACGVGVALVLTSQYVPRKAQLVVFTCGTVVMWAFLSSVVALLTRHLGSWLAANGKRRGHAGRMIGGRWTHAHPGVIVRLALAMVIGIGIVAQMQVWTSRLGVHSQAAVATHQRIKDTVIEVTASGMTAPETDRFRSSLPSGSILLNRTFYDPGASRDPWTTIGGSCRDLRKLHVACDGDARALTGSSAQLAKVEEMRRWYGDLRFTQVPRISVKPDGTQSLLVVTPAPGQLAAVKQAAFTLPNPSVQVEALGGNWLGSSRSRLPNWIQLFGVTGILFILVAGSMSAAAEFVRVRHALAPLSVLTGHRRVFRSVTSWHLTVPLLISTVVTGAVTAWHSVFFIALVQEGSVSWTILGYGITACAAVSLTVGSLGARAASREANQWRPTAD</sequence>
<keyword evidence="1" id="KW-1133">Transmembrane helix</keyword>
<dbReference type="Proteomes" id="UP000252698">
    <property type="component" value="Chromosome"/>
</dbReference>
<name>A0A2Z5JP96_STRAR</name>
<keyword evidence="1" id="KW-0812">Transmembrane</keyword>
<feature type="transmembrane region" description="Helical" evidence="1">
    <location>
        <begin position="240"/>
        <end position="265"/>
    </location>
</feature>
<feature type="transmembrane region" description="Helical" evidence="1">
    <location>
        <begin position="355"/>
        <end position="376"/>
    </location>
</feature>
<dbReference type="KEGG" id="sata:C5746_40185"/>
<feature type="transmembrane region" description="Helical" evidence="1">
    <location>
        <begin position="29"/>
        <end position="53"/>
    </location>
</feature>
<feature type="transmembrane region" description="Helical" evidence="1">
    <location>
        <begin position="285"/>
        <end position="309"/>
    </location>
</feature>
<feature type="transmembrane region" description="Helical" evidence="1">
    <location>
        <begin position="600"/>
        <end position="622"/>
    </location>
</feature>
<reference evidence="2 3" key="1">
    <citation type="journal article" date="2018" name="Front. Microbiol.">
        <title>Genome Sequencing of Streptomyces atratus SCSIOZH16 and Activation Production of Nocardamine via Metabolic Engineering.</title>
        <authorList>
            <person name="Li Y."/>
            <person name="Zhang C."/>
            <person name="Liu C."/>
            <person name="Ju J."/>
            <person name="Ma J."/>
        </authorList>
    </citation>
    <scope>NUCLEOTIDE SEQUENCE [LARGE SCALE GENOMIC DNA]</scope>
    <source>
        <strain evidence="2 3">SCSIO_ZH16</strain>
    </source>
</reference>
<evidence type="ECO:0000313" key="2">
    <source>
        <dbReference type="EMBL" id="AXE82089.1"/>
    </source>
</evidence>
<dbReference type="GeneID" id="95524483"/>
<organism evidence="2 3">
    <name type="scientific">Streptomyces atratus</name>
    <dbReference type="NCBI Taxonomy" id="1893"/>
    <lineage>
        <taxon>Bacteria</taxon>
        <taxon>Bacillati</taxon>
        <taxon>Actinomycetota</taxon>
        <taxon>Actinomycetes</taxon>
        <taxon>Kitasatosporales</taxon>
        <taxon>Streptomycetaceae</taxon>
        <taxon>Streptomyces</taxon>
    </lineage>
</organism>
<feature type="transmembrane region" description="Helical" evidence="1">
    <location>
        <begin position="197"/>
        <end position="219"/>
    </location>
</feature>
<feature type="transmembrane region" description="Helical" evidence="1">
    <location>
        <begin position="687"/>
        <end position="707"/>
    </location>
</feature>
<protein>
    <submittedName>
        <fullName evidence="2">Permease</fullName>
    </submittedName>
</protein>
<dbReference type="RefSeq" id="WP_114248477.1">
    <property type="nucleotide sequence ID" value="NZ_CP027306.1"/>
</dbReference>
<accession>A0A2Z5JP96</accession>